<evidence type="ECO:0000313" key="2">
    <source>
        <dbReference type="EMBL" id="JAG61222.1"/>
    </source>
</evidence>
<feature type="chain" id="PRO_5005519834" evidence="1">
    <location>
        <begin position="21"/>
        <end position="206"/>
    </location>
</feature>
<feature type="signal peptide" evidence="1">
    <location>
        <begin position="1"/>
        <end position="20"/>
    </location>
</feature>
<name>A0A0K8T6Q9_LYGHE</name>
<dbReference type="EMBL" id="GBRD01004599">
    <property type="protein sequence ID" value="JAG61222.1"/>
    <property type="molecule type" value="Transcribed_RNA"/>
</dbReference>
<organism evidence="2">
    <name type="scientific">Lygus hesperus</name>
    <name type="common">Western plant bug</name>
    <dbReference type="NCBI Taxonomy" id="30085"/>
    <lineage>
        <taxon>Eukaryota</taxon>
        <taxon>Metazoa</taxon>
        <taxon>Ecdysozoa</taxon>
        <taxon>Arthropoda</taxon>
        <taxon>Hexapoda</taxon>
        <taxon>Insecta</taxon>
        <taxon>Pterygota</taxon>
        <taxon>Neoptera</taxon>
        <taxon>Paraneoptera</taxon>
        <taxon>Hemiptera</taxon>
        <taxon>Heteroptera</taxon>
        <taxon>Panheteroptera</taxon>
        <taxon>Cimicomorpha</taxon>
        <taxon>Miridae</taxon>
        <taxon>Mirini</taxon>
        <taxon>Lygus</taxon>
    </lineage>
</organism>
<dbReference type="AlphaFoldDB" id="A0A0K8T6Q9"/>
<accession>A0A0K8T6Q9</accession>
<keyword evidence="1" id="KW-0732">Signal</keyword>
<reference evidence="2" key="1">
    <citation type="submission" date="2014-09" db="EMBL/GenBank/DDBJ databases">
        <authorList>
            <person name="Magalhaes I.L.F."/>
            <person name="Oliveira U."/>
            <person name="Santos F.R."/>
            <person name="Vidigal T.H.D.A."/>
            <person name="Brescovit A.D."/>
            <person name="Santos A.J."/>
        </authorList>
    </citation>
    <scope>NUCLEOTIDE SEQUENCE</scope>
</reference>
<sequence>MNRIFLLACLLVLCFQQSDSDADLLEELVVKGWVEHRIIPNSTQLKNVIYPGITLTDAALSNRGTMRVTSAPKQTKSRISVENVLQATMDDLTIEYNYTLDSGESGQTKIEVMNRTYTIKFQSILVGGLCRTTLIDFKLLMEGPVKILADGGNSNKAVKIVERMHHVIVLQSRSFAYYQIIAGLNESLKKREPKLCKDIQQQDEVV</sequence>
<proteinExistence type="predicted"/>
<evidence type="ECO:0000256" key="1">
    <source>
        <dbReference type="SAM" id="SignalP"/>
    </source>
</evidence>
<protein>
    <submittedName>
        <fullName evidence="2">Uncharacterized protein</fullName>
    </submittedName>
</protein>